<name>A0A1V2AB04_9BACI</name>
<sequence>MVKEETYKRSFFEEQWQERMKDWEGNLPERMVDDTCEEHFWRCFIERKQGDAKPDAYSQDIMRAIVPFIHAEDQLLEIGPGSGNYTFSLAERAESLTVVDSSEAVLTFLKTTSEEKKLKNLHMFHGKWENFSSDKSYDVIFGMNCFYRMFEIKQALRLMNQYAKRLVILGMTTGPIKPHYVYLHQKYQYEMKWPRRDYIDLLNLLYELGIYAECRMIPLKKTYRFSSFEELLNKSTSKVLSPNVRQEHLKESLEPYVYCDNGSYFYDHKFHAAIITWTPSPLFY</sequence>
<evidence type="ECO:0000313" key="3">
    <source>
        <dbReference type="Proteomes" id="UP000188613"/>
    </source>
</evidence>
<reference evidence="2 3" key="1">
    <citation type="submission" date="2016-12" db="EMBL/GenBank/DDBJ databases">
        <title>Domibacillus sp. SAB 38T whole genome sequencing.</title>
        <authorList>
            <person name="Verma A."/>
            <person name="Ojha A.K."/>
            <person name="Krishnamurthi S."/>
        </authorList>
    </citation>
    <scope>NUCLEOTIDE SEQUENCE [LARGE SCALE GENOMIC DNA]</scope>
    <source>
        <strain evidence="2 3">SAB 38</strain>
    </source>
</reference>
<dbReference type="EMBL" id="MSFI01000005">
    <property type="protein sequence ID" value="OMP68176.1"/>
    <property type="molecule type" value="Genomic_DNA"/>
</dbReference>
<comment type="caution">
    <text evidence="2">The sequence shown here is derived from an EMBL/GenBank/DDBJ whole genome shotgun (WGS) entry which is preliminary data.</text>
</comment>
<feature type="domain" description="Methyltransferase" evidence="1">
    <location>
        <begin position="76"/>
        <end position="163"/>
    </location>
</feature>
<organism evidence="2 3">
    <name type="scientific">Domibacillus epiphyticus</name>
    <dbReference type="NCBI Taxonomy" id="1714355"/>
    <lineage>
        <taxon>Bacteria</taxon>
        <taxon>Bacillati</taxon>
        <taxon>Bacillota</taxon>
        <taxon>Bacilli</taxon>
        <taxon>Bacillales</taxon>
        <taxon>Bacillaceae</taxon>
        <taxon>Domibacillus</taxon>
    </lineage>
</organism>
<dbReference type="CDD" id="cd02440">
    <property type="entry name" value="AdoMet_MTases"/>
    <property type="match status" value="1"/>
</dbReference>
<dbReference type="SUPFAM" id="SSF53335">
    <property type="entry name" value="S-adenosyl-L-methionine-dependent methyltransferases"/>
    <property type="match status" value="1"/>
</dbReference>
<dbReference type="AlphaFoldDB" id="A0A1V2AB04"/>
<dbReference type="InterPro" id="IPR041698">
    <property type="entry name" value="Methyltransf_25"/>
</dbReference>
<proteinExistence type="predicted"/>
<gene>
    <name evidence="2" type="ORF">BTO28_02615</name>
</gene>
<evidence type="ECO:0000259" key="1">
    <source>
        <dbReference type="Pfam" id="PF13649"/>
    </source>
</evidence>
<accession>A0A1V2AB04</accession>
<keyword evidence="3" id="KW-1185">Reference proteome</keyword>
<dbReference type="Proteomes" id="UP000188613">
    <property type="component" value="Unassembled WGS sequence"/>
</dbReference>
<evidence type="ECO:0000313" key="2">
    <source>
        <dbReference type="EMBL" id="OMP68176.1"/>
    </source>
</evidence>
<dbReference type="Pfam" id="PF13649">
    <property type="entry name" value="Methyltransf_25"/>
    <property type="match status" value="1"/>
</dbReference>
<protein>
    <recommendedName>
        <fullName evidence="1">Methyltransferase domain-containing protein</fullName>
    </recommendedName>
</protein>
<dbReference type="Gene3D" id="3.40.50.150">
    <property type="entry name" value="Vaccinia Virus protein VP39"/>
    <property type="match status" value="1"/>
</dbReference>
<dbReference type="STRING" id="1714355.BTO28_02615"/>
<dbReference type="InterPro" id="IPR029063">
    <property type="entry name" value="SAM-dependent_MTases_sf"/>
</dbReference>